<name>A0A1Y2FC51_PROLT</name>
<dbReference type="EMBL" id="MCFI01000012">
    <property type="protein sequence ID" value="ORY80994.1"/>
    <property type="molecule type" value="Genomic_DNA"/>
</dbReference>
<reference evidence="1 2" key="1">
    <citation type="submission" date="2016-07" db="EMBL/GenBank/DDBJ databases">
        <title>Pervasive Adenine N6-methylation of Active Genes in Fungi.</title>
        <authorList>
            <consortium name="DOE Joint Genome Institute"/>
            <person name="Mondo S.J."/>
            <person name="Dannebaum R.O."/>
            <person name="Kuo R.C."/>
            <person name="Labutti K."/>
            <person name="Haridas S."/>
            <person name="Kuo A."/>
            <person name="Salamov A."/>
            <person name="Ahrendt S.R."/>
            <person name="Lipzen A."/>
            <person name="Sullivan W."/>
            <person name="Andreopoulos W.B."/>
            <person name="Clum A."/>
            <person name="Lindquist E."/>
            <person name="Daum C."/>
            <person name="Ramamoorthy G.K."/>
            <person name="Gryganskyi A."/>
            <person name="Culley D."/>
            <person name="Magnuson J.K."/>
            <person name="James T.Y."/>
            <person name="O'Malley M.A."/>
            <person name="Stajich J.E."/>
            <person name="Spatafora J.W."/>
            <person name="Visel A."/>
            <person name="Grigoriev I.V."/>
        </authorList>
    </citation>
    <scope>NUCLEOTIDE SEQUENCE [LARGE SCALE GENOMIC DNA]</scope>
    <source>
        <strain evidence="1 2">12-1054</strain>
    </source>
</reference>
<comment type="caution">
    <text evidence="1">The sequence shown here is derived from an EMBL/GenBank/DDBJ whole genome shotgun (WGS) entry which is preliminary data.</text>
</comment>
<protein>
    <submittedName>
        <fullName evidence="1">Uncharacterized protein</fullName>
    </submittedName>
</protein>
<dbReference type="Proteomes" id="UP000193685">
    <property type="component" value="Unassembled WGS sequence"/>
</dbReference>
<dbReference type="AlphaFoldDB" id="A0A1Y2FC51"/>
<sequence>MDALYHWATSNGASLHKNATLCANRCIKAHGPIAEGESLLSLPYGLIITSQLAFETLKLPDSICSHDALILYLLDDVRNVAHQAYIASLPTSFPGIPFHWTDSQWQLLQGTNLHGAGIARLENLKKQHGSLCKKMSLNIPWDRYAWAHSVLTSRAFSLSLLHLEGTDLDKPEEILLPFLDMLDHAPDLPIAWIGDPAARHVTFKTGRAIDAGATLFNNYGPKPNEELLLGYGFTIKDNPYDTVALKMAKALNPTSAQVERAGVNTEVFFLKAHTDDANAVFGVIPWELVATIRGHFMDEEQAAHQANMGKTELEQLHTSHSPGLQADLEVFDMLAQMLESKLSAIDGNGVAGDLGPGEEELLRNLKHYRDGQLSLLKRAHATAKSLLDVLESRYNLADDQDSELPWQESLV</sequence>
<dbReference type="Gene3D" id="3.90.1410.10">
    <property type="entry name" value="set domain protein methyltransferase, domain 1"/>
    <property type="match status" value="1"/>
</dbReference>
<organism evidence="1 2">
    <name type="scientific">Protomyces lactucae-debilis</name>
    <dbReference type="NCBI Taxonomy" id="2754530"/>
    <lineage>
        <taxon>Eukaryota</taxon>
        <taxon>Fungi</taxon>
        <taxon>Dikarya</taxon>
        <taxon>Ascomycota</taxon>
        <taxon>Taphrinomycotina</taxon>
        <taxon>Taphrinomycetes</taxon>
        <taxon>Taphrinales</taxon>
        <taxon>Protomycetaceae</taxon>
        <taxon>Protomyces</taxon>
    </lineage>
</organism>
<dbReference type="RefSeq" id="XP_040724639.1">
    <property type="nucleotide sequence ID" value="XM_040872387.1"/>
</dbReference>
<dbReference type="OMA" id="QWISTYI"/>
<dbReference type="STRING" id="56484.A0A1Y2FC51"/>
<dbReference type="GO" id="GO:0016279">
    <property type="term" value="F:protein-lysine N-methyltransferase activity"/>
    <property type="evidence" value="ECO:0007669"/>
    <property type="project" value="UniProtKB-ARBA"/>
</dbReference>
<gene>
    <name evidence="1" type="ORF">BCR37DRAFT_60747</name>
</gene>
<dbReference type="OrthoDB" id="42889at2759"/>
<accession>A0A1Y2FC51</accession>
<evidence type="ECO:0000313" key="1">
    <source>
        <dbReference type="EMBL" id="ORY80994.1"/>
    </source>
</evidence>
<dbReference type="SUPFAM" id="SSF82199">
    <property type="entry name" value="SET domain"/>
    <property type="match status" value="1"/>
</dbReference>
<dbReference type="GeneID" id="63788986"/>
<dbReference type="InterPro" id="IPR046341">
    <property type="entry name" value="SET_dom_sf"/>
</dbReference>
<dbReference type="InterPro" id="IPR050600">
    <property type="entry name" value="SETD3_SETD6_MTase"/>
</dbReference>
<dbReference type="PANTHER" id="PTHR13271">
    <property type="entry name" value="UNCHARACTERIZED PUTATIVE METHYLTRANSFERASE"/>
    <property type="match status" value="1"/>
</dbReference>
<keyword evidence="2" id="KW-1185">Reference proteome</keyword>
<evidence type="ECO:0000313" key="2">
    <source>
        <dbReference type="Proteomes" id="UP000193685"/>
    </source>
</evidence>
<proteinExistence type="predicted"/>